<accession>A0A7Z7FMC4</accession>
<dbReference type="EMBL" id="FNDI01000038">
    <property type="protein sequence ID" value="SDJ22780.1"/>
    <property type="molecule type" value="Genomic_DNA"/>
</dbReference>
<name>A0A7Z7FMC4_9BURK</name>
<protein>
    <submittedName>
        <fullName evidence="1">Uncharacterized protein</fullName>
    </submittedName>
</protein>
<gene>
    <name evidence="1" type="ORF">SAMN04487926_13836</name>
</gene>
<comment type="caution">
    <text evidence="1">The sequence shown here is derived from an EMBL/GenBank/DDBJ whole genome shotgun (WGS) entry which is preliminary data.</text>
</comment>
<evidence type="ECO:0000313" key="1">
    <source>
        <dbReference type="EMBL" id="SDJ22780.1"/>
    </source>
</evidence>
<proteinExistence type="predicted"/>
<dbReference type="RefSeq" id="WP_167306636.1">
    <property type="nucleotide sequence ID" value="NZ_FNDI01000038.1"/>
</dbReference>
<sequence length="53" mass="5797">MKEDIEVTNGPKYRVIVSPTEAHGFMIEAGTDQLAAIRIALDMSKLYGWNGSA</sequence>
<dbReference type="Proteomes" id="UP000198900">
    <property type="component" value="Unassembled WGS sequence"/>
</dbReference>
<reference evidence="1" key="1">
    <citation type="submission" date="2016-10" db="EMBL/GenBank/DDBJ databases">
        <authorList>
            <person name="Varghese N."/>
            <person name="Submissions S."/>
        </authorList>
    </citation>
    <scope>NUCLEOTIDE SEQUENCE [LARGE SCALE GENOMIC DNA]</scope>
    <source>
        <strain evidence="1">YR281</strain>
    </source>
</reference>
<organism evidence="1 2">
    <name type="scientific">Paraburkholderia steynii</name>
    <dbReference type="NCBI Taxonomy" id="1245441"/>
    <lineage>
        <taxon>Bacteria</taxon>
        <taxon>Pseudomonadati</taxon>
        <taxon>Pseudomonadota</taxon>
        <taxon>Betaproteobacteria</taxon>
        <taxon>Burkholderiales</taxon>
        <taxon>Burkholderiaceae</taxon>
        <taxon>Paraburkholderia</taxon>
    </lineage>
</organism>
<dbReference type="AlphaFoldDB" id="A0A7Z7FMC4"/>
<evidence type="ECO:0000313" key="2">
    <source>
        <dbReference type="Proteomes" id="UP000198900"/>
    </source>
</evidence>
<keyword evidence="2" id="KW-1185">Reference proteome</keyword>